<gene>
    <name evidence="2" type="ORF">C1H46_000966</name>
</gene>
<dbReference type="Proteomes" id="UP000315295">
    <property type="component" value="Unassembled WGS sequence"/>
</dbReference>
<name>A0A540NQU2_MALBA</name>
<keyword evidence="3" id="KW-1185">Reference proteome</keyword>
<evidence type="ECO:0000313" key="3">
    <source>
        <dbReference type="Proteomes" id="UP000315295"/>
    </source>
</evidence>
<accession>A0A540NQU2</accession>
<evidence type="ECO:0000256" key="1">
    <source>
        <dbReference type="SAM" id="MobiDB-lite"/>
    </source>
</evidence>
<sequence>MTVLFFQTRPTFWVRASKIVVSHFHNLAHGGARPRPLHDFESVSLSKGFKALAPAASVPTNSTRDGAPAGGSRVLEAKDVELPKVKPMDLNIGGKDLDVMDKDVDSDIEEANNGADATMCPEIEEVQPEPVTTPEASPSVTAEEVRHVSLVIIPSTTINLTTRALENARRRQQARGLSTPPFPATSSTFFYEDEVTPYLTIPHLKTLESRRRWRRWCLRTMDCP</sequence>
<reference evidence="2 3" key="1">
    <citation type="journal article" date="2019" name="G3 (Bethesda)">
        <title>Sequencing of a Wild Apple (Malus baccata) Genome Unravels the Differences Between Cultivated and Wild Apple Species Regarding Disease Resistance and Cold Tolerance.</title>
        <authorList>
            <person name="Chen X."/>
        </authorList>
    </citation>
    <scope>NUCLEOTIDE SEQUENCE [LARGE SCALE GENOMIC DNA]</scope>
    <source>
        <strain evidence="3">cv. Shandingzi</strain>
        <tissue evidence="2">Leaves</tissue>
    </source>
</reference>
<protein>
    <submittedName>
        <fullName evidence="2">Uncharacterized protein</fullName>
    </submittedName>
</protein>
<evidence type="ECO:0000313" key="2">
    <source>
        <dbReference type="EMBL" id="TQE13399.1"/>
    </source>
</evidence>
<dbReference type="EMBL" id="VIEB01000011">
    <property type="protein sequence ID" value="TQE13399.1"/>
    <property type="molecule type" value="Genomic_DNA"/>
</dbReference>
<proteinExistence type="predicted"/>
<dbReference type="AlphaFoldDB" id="A0A540NQU2"/>
<organism evidence="2 3">
    <name type="scientific">Malus baccata</name>
    <name type="common">Siberian crab apple</name>
    <name type="synonym">Pyrus baccata</name>
    <dbReference type="NCBI Taxonomy" id="106549"/>
    <lineage>
        <taxon>Eukaryota</taxon>
        <taxon>Viridiplantae</taxon>
        <taxon>Streptophyta</taxon>
        <taxon>Embryophyta</taxon>
        <taxon>Tracheophyta</taxon>
        <taxon>Spermatophyta</taxon>
        <taxon>Magnoliopsida</taxon>
        <taxon>eudicotyledons</taxon>
        <taxon>Gunneridae</taxon>
        <taxon>Pentapetalae</taxon>
        <taxon>rosids</taxon>
        <taxon>fabids</taxon>
        <taxon>Rosales</taxon>
        <taxon>Rosaceae</taxon>
        <taxon>Amygdaloideae</taxon>
        <taxon>Maleae</taxon>
        <taxon>Malus</taxon>
    </lineage>
</organism>
<comment type="caution">
    <text evidence="2">The sequence shown here is derived from an EMBL/GenBank/DDBJ whole genome shotgun (WGS) entry which is preliminary data.</text>
</comment>
<feature type="region of interest" description="Disordered" evidence="1">
    <location>
        <begin position="54"/>
        <end position="73"/>
    </location>
</feature>